<organism evidence="5 6">
    <name type="scientific">Orchesella cincta</name>
    <name type="common">Springtail</name>
    <name type="synonym">Podura cincta</name>
    <dbReference type="NCBI Taxonomy" id="48709"/>
    <lineage>
        <taxon>Eukaryota</taxon>
        <taxon>Metazoa</taxon>
        <taxon>Ecdysozoa</taxon>
        <taxon>Arthropoda</taxon>
        <taxon>Hexapoda</taxon>
        <taxon>Collembola</taxon>
        <taxon>Entomobryomorpha</taxon>
        <taxon>Entomobryoidea</taxon>
        <taxon>Orchesellidae</taxon>
        <taxon>Orchesellinae</taxon>
        <taxon>Orchesella</taxon>
    </lineage>
</organism>
<evidence type="ECO:0000256" key="3">
    <source>
        <dbReference type="ARBA" id="ARBA00022917"/>
    </source>
</evidence>
<keyword evidence="3" id="KW-0648">Protein biosynthesis</keyword>
<dbReference type="SMART" id="SM00937">
    <property type="entry name" value="PCRF"/>
    <property type="match status" value="1"/>
</dbReference>
<accession>A0A1D2M809</accession>
<dbReference type="GO" id="GO:0005737">
    <property type="term" value="C:cytoplasm"/>
    <property type="evidence" value="ECO:0007669"/>
    <property type="project" value="UniProtKB-ARBA"/>
</dbReference>
<dbReference type="Gene3D" id="3.30.160.20">
    <property type="match status" value="1"/>
</dbReference>
<dbReference type="PANTHER" id="PTHR43804">
    <property type="entry name" value="LD18447P"/>
    <property type="match status" value="1"/>
</dbReference>
<dbReference type="FunFam" id="3.30.160.20:FF:000004">
    <property type="entry name" value="Peptide chain release factor 1"/>
    <property type="match status" value="1"/>
</dbReference>
<dbReference type="Pfam" id="PF03462">
    <property type="entry name" value="PCRF"/>
    <property type="match status" value="1"/>
</dbReference>
<proteinExistence type="inferred from homology"/>
<dbReference type="InterPro" id="IPR045853">
    <property type="entry name" value="Pep_chain_release_fac_I_sf"/>
</dbReference>
<keyword evidence="2" id="KW-0488">Methylation</keyword>
<dbReference type="STRING" id="48709.A0A1D2M809"/>
<dbReference type="GO" id="GO:0003747">
    <property type="term" value="F:translation release factor activity"/>
    <property type="evidence" value="ECO:0007669"/>
    <property type="project" value="InterPro"/>
</dbReference>
<evidence type="ECO:0000313" key="5">
    <source>
        <dbReference type="EMBL" id="ODM89118.1"/>
    </source>
</evidence>
<keyword evidence="6" id="KW-1185">Reference proteome</keyword>
<gene>
    <name evidence="5" type="ORF">Ocin01_17564</name>
</gene>
<dbReference type="Pfam" id="PF00472">
    <property type="entry name" value="RF-1"/>
    <property type="match status" value="1"/>
</dbReference>
<evidence type="ECO:0000256" key="2">
    <source>
        <dbReference type="ARBA" id="ARBA00022481"/>
    </source>
</evidence>
<evidence type="ECO:0000313" key="6">
    <source>
        <dbReference type="Proteomes" id="UP000094527"/>
    </source>
</evidence>
<comment type="similarity">
    <text evidence="1">Belongs to the prokaryotic/mitochondrial release factor family.</text>
</comment>
<evidence type="ECO:0000259" key="4">
    <source>
        <dbReference type="PROSITE" id="PS00745"/>
    </source>
</evidence>
<dbReference type="InterPro" id="IPR050057">
    <property type="entry name" value="Prokaryotic/Mito_RF"/>
</dbReference>
<dbReference type="AlphaFoldDB" id="A0A1D2M809"/>
<feature type="domain" description="Prokaryotic-type class I peptide chain release factors" evidence="4">
    <location>
        <begin position="254"/>
        <end position="270"/>
    </location>
</feature>
<dbReference type="SUPFAM" id="SSF75620">
    <property type="entry name" value="Release factor"/>
    <property type="match status" value="1"/>
</dbReference>
<dbReference type="PROSITE" id="PS00745">
    <property type="entry name" value="RF_PROK_I"/>
    <property type="match status" value="1"/>
</dbReference>
<dbReference type="OMA" id="VEVHFHI"/>
<dbReference type="PANTHER" id="PTHR43804:SF7">
    <property type="entry name" value="LD18447P"/>
    <property type="match status" value="1"/>
</dbReference>
<comment type="caution">
    <text evidence="5">The sequence shown here is derived from an EMBL/GenBank/DDBJ whole genome shotgun (WGS) entry which is preliminary data.</text>
</comment>
<dbReference type="InterPro" id="IPR005139">
    <property type="entry name" value="PCRF"/>
</dbReference>
<dbReference type="InterPro" id="IPR000352">
    <property type="entry name" value="Pep_chain_release_fac_I"/>
</dbReference>
<reference evidence="5 6" key="1">
    <citation type="journal article" date="2016" name="Genome Biol. Evol.">
        <title>Gene Family Evolution Reflects Adaptation to Soil Environmental Stressors in the Genome of the Collembolan Orchesella cincta.</title>
        <authorList>
            <person name="Faddeeva-Vakhrusheva A."/>
            <person name="Derks M.F."/>
            <person name="Anvar S.Y."/>
            <person name="Agamennone V."/>
            <person name="Suring W."/>
            <person name="Smit S."/>
            <person name="van Straalen N.M."/>
            <person name="Roelofs D."/>
        </authorList>
    </citation>
    <scope>NUCLEOTIDE SEQUENCE [LARGE SCALE GENOMIC DNA]</scope>
    <source>
        <tissue evidence="5">Mixed pool</tissue>
    </source>
</reference>
<evidence type="ECO:0000256" key="1">
    <source>
        <dbReference type="ARBA" id="ARBA00010835"/>
    </source>
</evidence>
<sequence>MEAANHVPEQPLQLKRKHTGALIIKLLINCRNKAMMHTLLWCLRRLPYAPNPLIHARHKYDLSHPSVQKYLTSRTHDNEVSQLVRSIIAKQTEIKELEILAKDNPELRDVADSDVKTILEVVAQLEHEPERLDACEDVILEVSAGVGGQEAMLFTSELFRMYENYAHYKGWEMDTTNVDTTELGGVRKASMNITGPQAYRMLKFEGGVHRVQRVPKTEKSGRIHTSTSTVAVLPSPSNIDVEIQDKDLKIETKRASGAGGQHVNKTESAIRITHLPTNTVVECQIDRSQIKNRSIAMKTLRARLFERETSAQNASIRSNRKLQVGSAGRSEKIRTYNYPQDRVTDHRISFSVNLHSILNGAEGLDDVVNKLLQFSMEEALQEIFQ</sequence>
<dbReference type="Proteomes" id="UP000094527">
    <property type="component" value="Unassembled WGS sequence"/>
</dbReference>
<protein>
    <submittedName>
        <fullName evidence="5">Peptide chain release factor 1-like, mitochondrial</fullName>
    </submittedName>
</protein>
<name>A0A1D2M809_ORCCI</name>
<dbReference type="EMBL" id="LJIJ01002896">
    <property type="protein sequence ID" value="ODM89118.1"/>
    <property type="molecule type" value="Genomic_DNA"/>
</dbReference>
<dbReference type="FunFam" id="3.30.70.1660:FF:000002">
    <property type="entry name" value="Peptide chain release factor 1"/>
    <property type="match status" value="1"/>
</dbReference>
<dbReference type="OrthoDB" id="2019491at2759"/>
<dbReference type="Gene3D" id="3.30.70.1660">
    <property type="match status" value="2"/>
</dbReference>